<keyword evidence="1" id="KW-0813">Transport</keyword>
<keyword evidence="2" id="KW-0547">Nucleotide-binding</keyword>
<organism evidence="5 6">
    <name type="scientific">Candidatus Solincola sediminis</name>
    <dbReference type="NCBI Taxonomy" id="1797199"/>
    <lineage>
        <taxon>Bacteria</taxon>
        <taxon>Bacillati</taxon>
        <taxon>Actinomycetota</taxon>
        <taxon>Candidatus Geothermincolia</taxon>
        <taxon>Candidatus Geothermincolales</taxon>
        <taxon>Candidatus Geothermincolaceae</taxon>
        <taxon>Candidatus Solincola</taxon>
    </lineage>
</organism>
<dbReference type="GO" id="GO:0098796">
    <property type="term" value="C:membrane protein complex"/>
    <property type="evidence" value="ECO:0007669"/>
    <property type="project" value="UniProtKB-ARBA"/>
</dbReference>
<dbReference type="GO" id="GO:0005886">
    <property type="term" value="C:plasma membrane"/>
    <property type="evidence" value="ECO:0007669"/>
    <property type="project" value="TreeGrafter"/>
</dbReference>
<dbReference type="GO" id="GO:0022857">
    <property type="term" value="F:transmembrane transporter activity"/>
    <property type="evidence" value="ECO:0007669"/>
    <property type="project" value="TreeGrafter"/>
</dbReference>
<dbReference type="InterPro" id="IPR027417">
    <property type="entry name" value="P-loop_NTPase"/>
</dbReference>
<dbReference type="Pfam" id="PF00005">
    <property type="entry name" value="ABC_tran"/>
    <property type="match status" value="1"/>
</dbReference>
<dbReference type="InterPro" id="IPR003439">
    <property type="entry name" value="ABC_transporter-like_ATP-bd"/>
</dbReference>
<dbReference type="InterPro" id="IPR017911">
    <property type="entry name" value="MacB-like_ATP-bd"/>
</dbReference>
<dbReference type="SMART" id="SM00382">
    <property type="entry name" value="AAA"/>
    <property type="match status" value="1"/>
</dbReference>
<evidence type="ECO:0000259" key="4">
    <source>
        <dbReference type="PROSITE" id="PS50893"/>
    </source>
</evidence>
<dbReference type="AlphaFoldDB" id="A0A1F2WIX9"/>
<evidence type="ECO:0000313" key="5">
    <source>
        <dbReference type="EMBL" id="OFW56809.1"/>
    </source>
</evidence>
<dbReference type="EMBL" id="MELK01000040">
    <property type="protein sequence ID" value="OFW56809.1"/>
    <property type="molecule type" value="Genomic_DNA"/>
</dbReference>
<dbReference type="InterPro" id="IPR003593">
    <property type="entry name" value="AAA+_ATPase"/>
</dbReference>
<evidence type="ECO:0000256" key="2">
    <source>
        <dbReference type="ARBA" id="ARBA00022741"/>
    </source>
</evidence>
<dbReference type="PROSITE" id="PS00211">
    <property type="entry name" value="ABC_TRANSPORTER_1"/>
    <property type="match status" value="1"/>
</dbReference>
<protein>
    <recommendedName>
        <fullName evidence="4">ABC transporter domain-containing protein</fullName>
    </recommendedName>
</protein>
<dbReference type="PANTHER" id="PTHR24220:SF86">
    <property type="entry name" value="ABC TRANSPORTER ABCH.1"/>
    <property type="match status" value="1"/>
</dbReference>
<dbReference type="STRING" id="1797197.A2Y75_06480"/>
<evidence type="ECO:0000256" key="1">
    <source>
        <dbReference type="ARBA" id="ARBA00022448"/>
    </source>
</evidence>
<dbReference type="Gene3D" id="3.40.50.300">
    <property type="entry name" value="P-loop containing nucleotide triphosphate hydrolases"/>
    <property type="match status" value="1"/>
</dbReference>
<dbReference type="FunFam" id="3.40.50.300:FF:000032">
    <property type="entry name" value="Export ABC transporter ATP-binding protein"/>
    <property type="match status" value="1"/>
</dbReference>
<gene>
    <name evidence="5" type="ORF">A2Y75_06480</name>
</gene>
<name>A0A1F2WIX9_9ACTN</name>
<dbReference type="PROSITE" id="PS50893">
    <property type="entry name" value="ABC_TRANSPORTER_2"/>
    <property type="match status" value="1"/>
</dbReference>
<comment type="caution">
    <text evidence="5">The sequence shown here is derived from an EMBL/GenBank/DDBJ whole genome shotgun (WGS) entry which is preliminary data.</text>
</comment>
<keyword evidence="3" id="KW-0067">ATP-binding</keyword>
<sequence>MITATGLTKVYKIGPTEIRAVDGLDVSIDKGEFLSIVGPSGSGKTTLLHLLGCLDTPTSGTVSIDGVATDSLSQSQLTMIRREKIGFVFQEFNLLAVLSAFENIELPLRYLKVPADERRRRAMEALEKVDLLPRAQNRPSQLSGGEQQRVAIARALVTNPVLVLADEPTGELDTENTCRIIELMRDLNRETKQTFAIVTHDAMVASYTNRTITLRDGKVASDAAGEGRVPECDK</sequence>
<reference evidence="5 6" key="1">
    <citation type="journal article" date="2016" name="Nat. Commun.">
        <title>Thousands of microbial genomes shed light on interconnected biogeochemical processes in an aquifer system.</title>
        <authorList>
            <person name="Anantharaman K."/>
            <person name="Brown C.T."/>
            <person name="Hug L.A."/>
            <person name="Sharon I."/>
            <person name="Castelle C.J."/>
            <person name="Probst A.J."/>
            <person name="Thomas B.C."/>
            <person name="Singh A."/>
            <person name="Wilkins M.J."/>
            <person name="Karaoz U."/>
            <person name="Brodie E.L."/>
            <person name="Williams K.H."/>
            <person name="Hubbard S.S."/>
            <person name="Banfield J.F."/>
        </authorList>
    </citation>
    <scope>NUCLEOTIDE SEQUENCE [LARGE SCALE GENOMIC DNA]</scope>
</reference>
<evidence type="ECO:0000313" key="6">
    <source>
        <dbReference type="Proteomes" id="UP000177876"/>
    </source>
</evidence>
<dbReference type="InterPro" id="IPR017871">
    <property type="entry name" value="ABC_transporter-like_CS"/>
</dbReference>
<dbReference type="PANTHER" id="PTHR24220">
    <property type="entry name" value="IMPORT ATP-BINDING PROTEIN"/>
    <property type="match status" value="1"/>
</dbReference>
<accession>A0A1F2WIX9</accession>
<dbReference type="CDD" id="cd03255">
    <property type="entry name" value="ABC_MJ0796_LolCDE_FtsE"/>
    <property type="match status" value="1"/>
</dbReference>
<dbReference type="Proteomes" id="UP000177876">
    <property type="component" value="Unassembled WGS sequence"/>
</dbReference>
<feature type="domain" description="ABC transporter" evidence="4">
    <location>
        <begin position="5"/>
        <end position="232"/>
    </location>
</feature>
<dbReference type="InterPro" id="IPR015854">
    <property type="entry name" value="ABC_transpr_LolD-like"/>
</dbReference>
<dbReference type="GO" id="GO:0016887">
    <property type="term" value="F:ATP hydrolysis activity"/>
    <property type="evidence" value="ECO:0007669"/>
    <property type="project" value="InterPro"/>
</dbReference>
<dbReference type="SUPFAM" id="SSF52540">
    <property type="entry name" value="P-loop containing nucleoside triphosphate hydrolases"/>
    <property type="match status" value="1"/>
</dbReference>
<dbReference type="GO" id="GO:0005524">
    <property type="term" value="F:ATP binding"/>
    <property type="evidence" value="ECO:0007669"/>
    <property type="project" value="UniProtKB-KW"/>
</dbReference>
<evidence type="ECO:0000256" key="3">
    <source>
        <dbReference type="ARBA" id="ARBA00022840"/>
    </source>
</evidence>
<proteinExistence type="predicted"/>